<feature type="transmembrane region" description="Helical" evidence="4">
    <location>
        <begin position="13"/>
        <end position="34"/>
    </location>
</feature>
<dbReference type="InterPro" id="IPR050811">
    <property type="entry name" value="Phosphate_ABC_transporter"/>
</dbReference>
<feature type="region of interest" description="Disordered" evidence="3">
    <location>
        <begin position="408"/>
        <end position="439"/>
    </location>
</feature>
<dbReference type="Pfam" id="PF12849">
    <property type="entry name" value="PBP_like_2"/>
    <property type="match status" value="1"/>
</dbReference>
<evidence type="ECO:0000256" key="3">
    <source>
        <dbReference type="SAM" id="MobiDB-lite"/>
    </source>
</evidence>
<keyword evidence="2 4" id="KW-0472">Membrane</keyword>
<gene>
    <name evidence="6" type="ORF">SAMN05421830_106120</name>
</gene>
<dbReference type="GO" id="GO:0016020">
    <property type="term" value="C:membrane"/>
    <property type="evidence" value="ECO:0007669"/>
    <property type="project" value="UniProtKB-UniRule"/>
</dbReference>
<dbReference type="SUPFAM" id="SSF53850">
    <property type="entry name" value="Periplasmic binding protein-like II"/>
    <property type="match status" value="1"/>
</dbReference>
<dbReference type="EMBL" id="FOTO01000006">
    <property type="protein sequence ID" value="SFL78245.1"/>
    <property type="molecule type" value="Genomic_DNA"/>
</dbReference>
<dbReference type="SUPFAM" id="SSF103088">
    <property type="entry name" value="OmpA-like"/>
    <property type="match status" value="1"/>
</dbReference>
<dbReference type="Gene3D" id="3.40.190.10">
    <property type="entry name" value="Periplasmic binding protein-like II"/>
    <property type="match status" value="2"/>
</dbReference>
<dbReference type="Gene3D" id="3.30.1330.60">
    <property type="entry name" value="OmpA-like domain"/>
    <property type="match status" value="1"/>
</dbReference>
<dbReference type="PANTHER" id="PTHR30570">
    <property type="entry name" value="PERIPLASMIC PHOSPHATE BINDING COMPONENT OF PHOSPHATE ABC TRANSPORTER"/>
    <property type="match status" value="1"/>
</dbReference>
<dbReference type="CDD" id="cd07185">
    <property type="entry name" value="OmpA_C-like"/>
    <property type="match status" value="1"/>
</dbReference>
<keyword evidence="7" id="KW-1185">Reference proteome</keyword>
<proteinExistence type="predicted"/>
<organism evidence="6 7">
    <name type="scientific">Desulfomicrobium norvegicum (strain DSM 1741 / NCIMB 8310)</name>
    <name type="common">Desulfovibrio baculatus (strain Norway 4)</name>
    <name type="synonym">Desulfovibrio desulfuricans (strain Norway 4)</name>
    <dbReference type="NCBI Taxonomy" id="52561"/>
    <lineage>
        <taxon>Bacteria</taxon>
        <taxon>Pseudomonadati</taxon>
        <taxon>Thermodesulfobacteriota</taxon>
        <taxon>Desulfovibrionia</taxon>
        <taxon>Desulfovibrionales</taxon>
        <taxon>Desulfomicrobiaceae</taxon>
        <taxon>Desulfomicrobium</taxon>
    </lineage>
</organism>
<dbReference type="PANTHER" id="PTHR30570:SF1">
    <property type="entry name" value="PHOSPHATE-BINDING PROTEIN PSTS"/>
    <property type="match status" value="1"/>
</dbReference>
<dbReference type="InterPro" id="IPR024370">
    <property type="entry name" value="PBP_domain"/>
</dbReference>
<reference evidence="6 7" key="1">
    <citation type="submission" date="2016-10" db="EMBL/GenBank/DDBJ databases">
        <authorList>
            <person name="Varghese N."/>
            <person name="Submissions S."/>
        </authorList>
    </citation>
    <scope>NUCLEOTIDE SEQUENCE [LARGE SCALE GENOMIC DNA]</scope>
    <source>
        <strain evidence="6 7">DSM 1741</strain>
    </source>
</reference>
<evidence type="ECO:0000313" key="7">
    <source>
        <dbReference type="Proteomes" id="UP000199581"/>
    </source>
</evidence>
<sequence>MADMDGSGSSGKIFGFFLAVLALAVMGAAVTFFLRPDLFSFGSVNPVAHVSIFPQEAAVGGGQWRLLSQWHGAGDLHEAGNLYRVEFKPIPGWETPPPVVLKKDETGARVEGVYKPVQYSTQTILELSGASTLASRLVPELAEFYLTNIGANEVRRIPGKSADEMTVEGVFYAAREIRAIEISGQGTAAGFSALKAGDCDIAMAVHKLSAVDAKIFGEGVITAQSEHRLGMDAVAVLVHKDNPVPSLTIEQVGGIFSGEISNWEQVGGPSAPIKVFVLRENFATRRFVKDFFLNGKDFVTSARVVDIHEMLPELVSQDPWAIGFSSITMANQCREMPLKPGADSDAVAPTPDSIRKLVYPAGRNLYLYLRATTDNVYARDFIRVALGPVGQEVVKKFGFVRNSEVVGDASSADRDTPLDGSQSSFAQLPATEPPPVLKAPPLKSLPPLVQFDGEAVPESARRTVLQDYLDGVYGAQKLPFVFRFESGNLELDEQGGRDLARIVAMMKEPKNSGKTIVLVGYSDSVGAYASNLAVSRKRAEAVAEALGKRRLQDIVVLAAGEEGAVDRNDIRAGREKNRRVEIWIK</sequence>
<accession>A0A8G2F4P2</accession>
<dbReference type="Pfam" id="PF00691">
    <property type="entry name" value="OmpA"/>
    <property type="match status" value="1"/>
</dbReference>
<dbReference type="Proteomes" id="UP000199581">
    <property type="component" value="Unassembled WGS sequence"/>
</dbReference>
<feature type="domain" description="OmpA-like" evidence="5">
    <location>
        <begin position="471"/>
        <end position="585"/>
    </location>
</feature>
<evidence type="ECO:0000259" key="5">
    <source>
        <dbReference type="PROSITE" id="PS51123"/>
    </source>
</evidence>
<dbReference type="AlphaFoldDB" id="A0A8G2F4P2"/>
<keyword evidence="1" id="KW-0732">Signal</keyword>
<dbReference type="PROSITE" id="PS51123">
    <property type="entry name" value="OMPA_2"/>
    <property type="match status" value="1"/>
</dbReference>
<name>A0A8G2F4P2_DESNO</name>
<evidence type="ECO:0000256" key="2">
    <source>
        <dbReference type="PROSITE-ProRule" id="PRU00473"/>
    </source>
</evidence>
<dbReference type="InterPro" id="IPR006665">
    <property type="entry name" value="OmpA-like"/>
</dbReference>
<protein>
    <submittedName>
        <fullName evidence="6">Phosphate transport system substrate-binding protein</fullName>
    </submittedName>
</protein>
<comment type="caution">
    <text evidence="6">The sequence shown here is derived from an EMBL/GenBank/DDBJ whole genome shotgun (WGS) entry which is preliminary data.</text>
</comment>
<evidence type="ECO:0000256" key="4">
    <source>
        <dbReference type="SAM" id="Phobius"/>
    </source>
</evidence>
<keyword evidence="4" id="KW-1133">Transmembrane helix</keyword>
<dbReference type="RefSeq" id="WP_092192146.1">
    <property type="nucleotide sequence ID" value="NZ_FOTO01000006.1"/>
</dbReference>
<evidence type="ECO:0000256" key="1">
    <source>
        <dbReference type="ARBA" id="ARBA00022729"/>
    </source>
</evidence>
<dbReference type="OrthoDB" id="9783488at2"/>
<dbReference type="InterPro" id="IPR036737">
    <property type="entry name" value="OmpA-like_sf"/>
</dbReference>
<keyword evidence="4" id="KW-0812">Transmembrane</keyword>
<evidence type="ECO:0000313" key="6">
    <source>
        <dbReference type="EMBL" id="SFL78245.1"/>
    </source>
</evidence>